<dbReference type="PANTHER" id="PTHR43877">
    <property type="entry name" value="AMINOALKYLPHOSPHONATE N-ACETYLTRANSFERASE-RELATED-RELATED"/>
    <property type="match status" value="1"/>
</dbReference>
<keyword evidence="2" id="KW-0012">Acyltransferase</keyword>
<accession>A0ABP7F5T4</accession>
<reference evidence="5" key="1">
    <citation type="journal article" date="2019" name="Int. J. Syst. Evol. Microbiol.">
        <title>The Global Catalogue of Microorganisms (GCM) 10K type strain sequencing project: providing services to taxonomists for standard genome sequencing and annotation.</title>
        <authorList>
            <consortium name="The Broad Institute Genomics Platform"/>
            <consortium name="The Broad Institute Genome Sequencing Center for Infectious Disease"/>
            <person name="Wu L."/>
            <person name="Ma J."/>
        </authorList>
    </citation>
    <scope>NUCLEOTIDE SEQUENCE [LARGE SCALE GENOMIC DNA]</scope>
    <source>
        <strain evidence="5">JCM 16981</strain>
    </source>
</reference>
<feature type="domain" description="N-acetyltransferase" evidence="3">
    <location>
        <begin position="3"/>
        <end position="161"/>
    </location>
</feature>
<dbReference type="InterPro" id="IPR016181">
    <property type="entry name" value="Acyl_CoA_acyltransferase"/>
</dbReference>
<proteinExistence type="predicted"/>
<gene>
    <name evidence="4" type="ORF">GCM10022378_19860</name>
</gene>
<dbReference type="SUPFAM" id="SSF55729">
    <property type="entry name" value="Acyl-CoA N-acyltransferases (Nat)"/>
    <property type="match status" value="1"/>
</dbReference>
<keyword evidence="1" id="KW-0808">Transferase</keyword>
<comment type="caution">
    <text evidence="4">The sequence shown here is derived from an EMBL/GenBank/DDBJ whole genome shotgun (WGS) entry which is preliminary data.</text>
</comment>
<dbReference type="InterPro" id="IPR050832">
    <property type="entry name" value="Bact_Acetyltransf"/>
</dbReference>
<dbReference type="Proteomes" id="UP001500920">
    <property type="component" value="Unassembled WGS sequence"/>
</dbReference>
<evidence type="ECO:0000256" key="2">
    <source>
        <dbReference type="ARBA" id="ARBA00023315"/>
    </source>
</evidence>
<dbReference type="RefSeq" id="WP_344703983.1">
    <property type="nucleotide sequence ID" value="NZ_BAABCK010000067.1"/>
</dbReference>
<organism evidence="4 5">
    <name type="scientific">Salinicoccus jeotgali</name>
    <dbReference type="NCBI Taxonomy" id="381634"/>
    <lineage>
        <taxon>Bacteria</taxon>
        <taxon>Bacillati</taxon>
        <taxon>Bacillota</taxon>
        <taxon>Bacilli</taxon>
        <taxon>Bacillales</taxon>
        <taxon>Staphylococcaceae</taxon>
        <taxon>Salinicoccus</taxon>
    </lineage>
</organism>
<dbReference type="Pfam" id="PF00583">
    <property type="entry name" value="Acetyltransf_1"/>
    <property type="match status" value="1"/>
</dbReference>
<name>A0ABP7F5T4_9STAP</name>
<dbReference type="Gene3D" id="3.40.630.30">
    <property type="match status" value="1"/>
</dbReference>
<protein>
    <submittedName>
        <fullName evidence="4">GNAT family N-acetyltransferase</fullName>
    </submittedName>
</protein>
<evidence type="ECO:0000313" key="5">
    <source>
        <dbReference type="Proteomes" id="UP001500920"/>
    </source>
</evidence>
<evidence type="ECO:0000313" key="4">
    <source>
        <dbReference type="EMBL" id="GAA3731625.1"/>
    </source>
</evidence>
<evidence type="ECO:0000259" key="3">
    <source>
        <dbReference type="PROSITE" id="PS51186"/>
    </source>
</evidence>
<keyword evidence="5" id="KW-1185">Reference proteome</keyword>
<dbReference type="CDD" id="cd04301">
    <property type="entry name" value="NAT_SF"/>
    <property type="match status" value="1"/>
</dbReference>
<evidence type="ECO:0000256" key="1">
    <source>
        <dbReference type="ARBA" id="ARBA00022679"/>
    </source>
</evidence>
<sequence length="161" mass="18219">MSPKIREMTNSDIKVVQETATASWHAAYEGIIPSGVQERFLDMAYSNDMMHRKLAQSHMFVAVEGGKVIGFAEFTQPDTEGKIVLNAIYLHPDSQNKGVGTLLLEYGLEQIEGITNIYVEVEKENMVGRRFYDARGFKTVKEYDDDFDGHILKTVLMTLHV</sequence>
<dbReference type="EMBL" id="BAABCK010000067">
    <property type="protein sequence ID" value="GAA3731625.1"/>
    <property type="molecule type" value="Genomic_DNA"/>
</dbReference>
<dbReference type="PROSITE" id="PS51186">
    <property type="entry name" value="GNAT"/>
    <property type="match status" value="1"/>
</dbReference>
<dbReference type="InterPro" id="IPR000182">
    <property type="entry name" value="GNAT_dom"/>
</dbReference>